<feature type="transmembrane region" description="Helical" evidence="7">
    <location>
        <begin position="438"/>
        <end position="462"/>
    </location>
</feature>
<dbReference type="OrthoDB" id="4775372at2"/>
<feature type="transmembrane region" description="Helical" evidence="7">
    <location>
        <begin position="155"/>
        <end position="174"/>
    </location>
</feature>
<dbReference type="InterPro" id="IPR006707">
    <property type="entry name" value="T7SS_EccD"/>
</dbReference>
<dbReference type="PIRSF" id="PIRSF017804">
    <property type="entry name" value="Secretion_EccD1"/>
    <property type="match status" value="1"/>
</dbReference>
<keyword evidence="3" id="KW-1003">Cell membrane</keyword>
<accession>D3Q6Z2</accession>
<feature type="transmembrane region" description="Helical" evidence="7">
    <location>
        <begin position="324"/>
        <end position="343"/>
    </location>
</feature>
<dbReference type="Pfam" id="PF19053">
    <property type="entry name" value="EccD"/>
    <property type="match status" value="1"/>
</dbReference>
<feature type="transmembrane region" description="Helical" evidence="7">
    <location>
        <begin position="264"/>
        <end position="283"/>
    </location>
</feature>
<keyword evidence="5 7" id="KW-1133">Transmembrane helix</keyword>
<dbReference type="HOGENOM" id="CLU_028325_1_0_11"/>
<reference evidence="9 10" key="1">
    <citation type="journal article" date="2009" name="Stand. Genomic Sci.">
        <title>Complete genome sequence of Stackebrandtia nassauensis type strain (LLR-40K-21).</title>
        <authorList>
            <person name="Munk C."/>
            <person name="Lapidus A."/>
            <person name="Copeland A."/>
            <person name="Jando M."/>
            <person name="Mayilraj S."/>
            <person name="Glavina Del Rio T."/>
            <person name="Nolan M."/>
            <person name="Chen F."/>
            <person name="Lucas S."/>
            <person name="Tice H."/>
            <person name="Cheng J.F."/>
            <person name="Han C."/>
            <person name="Detter J.C."/>
            <person name="Bruce D."/>
            <person name="Goodwin L."/>
            <person name="Chain P."/>
            <person name="Pitluck S."/>
            <person name="Goker M."/>
            <person name="Ovchinikova G."/>
            <person name="Pati A."/>
            <person name="Ivanova N."/>
            <person name="Mavromatis K."/>
            <person name="Chen A."/>
            <person name="Palaniappan K."/>
            <person name="Land M."/>
            <person name="Hauser L."/>
            <person name="Chang Y.J."/>
            <person name="Jeffries C.D."/>
            <person name="Bristow J."/>
            <person name="Eisen J.A."/>
            <person name="Markowitz V."/>
            <person name="Hugenholtz P."/>
            <person name="Kyrpides N.C."/>
            <person name="Klenk H.P."/>
        </authorList>
    </citation>
    <scope>NUCLEOTIDE SEQUENCE [LARGE SCALE GENOMIC DNA]</scope>
    <source>
        <strain evidence="10">DSM 44728 / CIP 108903 / NRRL B-16338 / NBRC 102104 / LLR-40K-21</strain>
    </source>
</reference>
<comment type="subcellular location">
    <subcellularLocation>
        <location evidence="1">Cell membrane</location>
        <topology evidence="1">Multi-pass membrane protein</topology>
    </subcellularLocation>
</comment>
<dbReference type="eggNOG" id="ENOG502ZAY5">
    <property type="taxonomic scope" value="Bacteria"/>
</dbReference>
<proteinExistence type="inferred from homology"/>
<evidence type="ECO:0000256" key="4">
    <source>
        <dbReference type="ARBA" id="ARBA00022692"/>
    </source>
</evidence>
<keyword evidence="10" id="KW-1185">Reference proteome</keyword>
<name>D3Q6Z2_STANL</name>
<evidence type="ECO:0000256" key="7">
    <source>
        <dbReference type="SAM" id="Phobius"/>
    </source>
</evidence>
<dbReference type="AlphaFoldDB" id="D3Q6Z2"/>
<evidence type="ECO:0000256" key="1">
    <source>
        <dbReference type="ARBA" id="ARBA00004651"/>
    </source>
</evidence>
<evidence type="ECO:0000259" key="8">
    <source>
        <dbReference type="Pfam" id="PF19053"/>
    </source>
</evidence>
<gene>
    <name evidence="9" type="ordered locus">Snas_0678</name>
</gene>
<keyword evidence="6 7" id="KW-0472">Membrane</keyword>
<feature type="transmembrane region" description="Helical" evidence="7">
    <location>
        <begin position="378"/>
        <end position="397"/>
    </location>
</feature>
<evidence type="ECO:0000256" key="6">
    <source>
        <dbReference type="ARBA" id="ARBA00023136"/>
    </source>
</evidence>
<feature type="transmembrane region" description="Helical" evidence="7">
    <location>
        <begin position="209"/>
        <end position="230"/>
    </location>
</feature>
<dbReference type="GO" id="GO:0005886">
    <property type="term" value="C:plasma membrane"/>
    <property type="evidence" value="ECO:0007669"/>
    <property type="project" value="UniProtKB-SubCell"/>
</dbReference>
<sequence length="465" mass="48103">MAPITATGLCRVTVVAPHTRMDVALPVHVPIAEIQADLLLQAAASPNGEFFVNDGVKGGGWTLARLGEPPLNPDLSPAQLKLTDGEELYFRLAADTAPATVFDDVIDAIATAASHRAGKWQPSTSRKVGLVTGTLALAGGLVTAATMAGGLAGSIVLSAGVVALVACWALARAFEQHHAAVLLGLIGVGCGLFGGAILLIPAAEMSDLGAVHLLAGGCVGVVYSALAGLAAERSAPLFHSAAVACTGLILGTALRTWLEVPTQAAAATVAVLALAAIPMLPMLSYRLAQLPMPDIPRTPQQLRADLETLDGELALKRSARADDYLSGLLGACALMIGVSLPWLGAAETVSAFILCALLAFVVLLKARDFSTLRQRLPLIVAGLVGVGCLALAGGLWLEDGWRLGIVGGGLIAFAAFTILFSLVVAGKRISPVWGRTGDIVQIILTLAVLPITLWVWDAYWWIRNI</sequence>
<dbReference type="STRING" id="446470.Snas_0678"/>
<feature type="domain" description="EccD-like transmembrane" evidence="8">
    <location>
        <begin position="125"/>
        <end position="464"/>
    </location>
</feature>
<evidence type="ECO:0000313" key="9">
    <source>
        <dbReference type="EMBL" id="ADD40391.1"/>
    </source>
</evidence>
<dbReference type="InterPro" id="IPR024962">
    <property type="entry name" value="YukD-like"/>
</dbReference>
<dbReference type="EMBL" id="CP001778">
    <property type="protein sequence ID" value="ADD40391.1"/>
    <property type="molecule type" value="Genomic_DNA"/>
</dbReference>
<protein>
    <submittedName>
        <fullName evidence="9">Secretion protein snm4</fullName>
    </submittedName>
</protein>
<evidence type="ECO:0000313" key="10">
    <source>
        <dbReference type="Proteomes" id="UP000000844"/>
    </source>
</evidence>
<evidence type="ECO:0000256" key="2">
    <source>
        <dbReference type="ARBA" id="ARBA00006162"/>
    </source>
</evidence>
<feature type="transmembrane region" description="Helical" evidence="7">
    <location>
        <begin position="403"/>
        <end position="426"/>
    </location>
</feature>
<dbReference type="Proteomes" id="UP000000844">
    <property type="component" value="Chromosome"/>
</dbReference>
<feature type="transmembrane region" description="Helical" evidence="7">
    <location>
        <begin position="349"/>
        <end position="366"/>
    </location>
</feature>
<dbReference type="KEGG" id="sna:Snas_0678"/>
<feature type="transmembrane region" description="Helical" evidence="7">
    <location>
        <begin position="128"/>
        <end position="149"/>
    </location>
</feature>
<evidence type="ECO:0000256" key="3">
    <source>
        <dbReference type="ARBA" id="ARBA00022475"/>
    </source>
</evidence>
<keyword evidence="4 7" id="KW-0812">Transmembrane</keyword>
<dbReference type="Gene3D" id="3.10.20.90">
    <property type="entry name" value="Phosphatidylinositol 3-kinase Catalytic Subunit, Chain A, domain 1"/>
    <property type="match status" value="1"/>
</dbReference>
<organism evidence="9 10">
    <name type="scientific">Stackebrandtia nassauensis (strain DSM 44728 / CIP 108903 / NRRL B-16338 / NBRC 102104 / LLR-40K-21)</name>
    <dbReference type="NCBI Taxonomy" id="446470"/>
    <lineage>
        <taxon>Bacteria</taxon>
        <taxon>Bacillati</taxon>
        <taxon>Actinomycetota</taxon>
        <taxon>Actinomycetes</taxon>
        <taxon>Glycomycetales</taxon>
        <taxon>Glycomycetaceae</taxon>
        <taxon>Stackebrandtia</taxon>
    </lineage>
</organism>
<comment type="similarity">
    <text evidence="2">Belongs to the EccD/Snm4 family.</text>
</comment>
<feature type="transmembrane region" description="Helical" evidence="7">
    <location>
        <begin position="181"/>
        <end position="203"/>
    </location>
</feature>
<dbReference type="NCBIfam" id="TIGR03920">
    <property type="entry name" value="T7SS_EccD"/>
    <property type="match status" value="1"/>
</dbReference>
<evidence type="ECO:0000256" key="5">
    <source>
        <dbReference type="ARBA" id="ARBA00022989"/>
    </source>
</evidence>
<dbReference type="Pfam" id="PF08817">
    <property type="entry name" value="YukD"/>
    <property type="match status" value="1"/>
</dbReference>
<dbReference type="RefSeq" id="WP_013015962.1">
    <property type="nucleotide sequence ID" value="NC_013947.1"/>
</dbReference>
<dbReference type="InterPro" id="IPR044049">
    <property type="entry name" value="EccD_transm"/>
</dbReference>
<feature type="transmembrane region" description="Helical" evidence="7">
    <location>
        <begin position="237"/>
        <end position="258"/>
    </location>
</feature>